<protein>
    <submittedName>
        <fullName evidence="2">Uncharacterized protein</fullName>
    </submittedName>
</protein>
<feature type="chain" id="PRO_5043015723" evidence="1">
    <location>
        <begin position="18"/>
        <end position="68"/>
    </location>
</feature>
<dbReference type="AlphaFoldDB" id="A0AAN6ZN01"/>
<dbReference type="Proteomes" id="UP001302676">
    <property type="component" value="Unassembled WGS sequence"/>
</dbReference>
<comment type="caution">
    <text evidence="2">The sequence shown here is derived from an EMBL/GenBank/DDBJ whole genome shotgun (WGS) entry which is preliminary data.</text>
</comment>
<gene>
    <name evidence="2" type="ORF">C8A04DRAFT_29304</name>
</gene>
<reference evidence="2" key="2">
    <citation type="submission" date="2023-05" db="EMBL/GenBank/DDBJ databases">
        <authorList>
            <consortium name="Lawrence Berkeley National Laboratory"/>
            <person name="Steindorff A."/>
            <person name="Hensen N."/>
            <person name="Bonometti L."/>
            <person name="Westerberg I."/>
            <person name="Brannstrom I.O."/>
            <person name="Guillou S."/>
            <person name="Cros-Aarteil S."/>
            <person name="Calhoun S."/>
            <person name="Haridas S."/>
            <person name="Kuo A."/>
            <person name="Mondo S."/>
            <person name="Pangilinan J."/>
            <person name="Riley R."/>
            <person name="Labutti K."/>
            <person name="Andreopoulos B."/>
            <person name="Lipzen A."/>
            <person name="Chen C."/>
            <person name="Yanf M."/>
            <person name="Daum C."/>
            <person name="Ng V."/>
            <person name="Clum A."/>
            <person name="Ohm R."/>
            <person name="Martin F."/>
            <person name="Silar P."/>
            <person name="Natvig D."/>
            <person name="Lalanne C."/>
            <person name="Gautier V."/>
            <person name="Ament-Velasquez S.L."/>
            <person name="Kruys A."/>
            <person name="Hutchinson M.I."/>
            <person name="Powell A.J."/>
            <person name="Barry K."/>
            <person name="Miller A.N."/>
            <person name="Grigoriev I.V."/>
            <person name="Debuchy R."/>
            <person name="Gladieux P."/>
            <person name="Thoren M.H."/>
            <person name="Johannesson H."/>
        </authorList>
    </citation>
    <scope>NUCLEOTIDE SEQUENCE</scope>
    <source>
        <strain evidence="2">CBS 141.50</strain>
    </source>
</reference>
<dbReference type="GeneID" id="87817574"/>
<feature type="signal peptide" evidence="1">
    <location>
        <begin position="1"/>
        <end position="17"/>
    </location>
</feature>
<organism evidence="2 3">
    <name type="scientific">Dichotomopilus funicola</name>
    <dbReference type="NCBI Taxonomy" id="1934379"/>
    <lineage>
        <taxon>Eukaryota</taxon>
        <taxon>Fungi</taxon>
        <taxon>Dikarya</taxon>
        <taxon>Ascomycota</taxon>
        <taxon>Pezizomycotina</taxon>
        <taxon>Sordariomycetes</taxon>
        <taxon>Sordariomycetidae</taxon>
        <taxon>Sordariales</taxon>
        <taxon>Chaetomiaceae</taxon>
        <taxon>Dichotomopilus</taxon>
    </lineage>
</organism>
<evidence type="ECO:0000313" key="3">
    <source>
        <dbReference type="Proteomes" id="UP001302676"/>
    </source>
</evidence>
<keyword evidence="1" id="KW-0732">Signal</keyword>
<keyword evidence="3" id="KW-1185">Reference proteome</keyword>
<reference evidence="2" key="1">
    <citation type="journal article" date="2023" name="Mol. Phylogenet. Evol.">
        <title>Genome-scale phylogeny and comparative genomics of the fungal order Sordariales.</title>
        <authorList>
            <person name="Hensen N."/>
            <person name="Bonometti L."/>
            <person name="Westerberg I."/>
            <person name="Brannstrom I.O."/>
            <person name="Guillou S."/>
            <person name="Cros-Aarteil S."/>
            <person name="Calhoun S."/>
            <person name="Haridas S."/>
            <person name="Kuo A."/>
            <person name="Mondo S."/>
            <person name="Pangilinan J."/>
            <person name="Riley R."/>
            <person name="LaButti K."/>
            <person name="Andreopoulos B."/>
            <person name="Lipzen A."/>
            <person name="Chen C."/>
            <person name="Yan M."/>
            <person name="Daum C."/>
            <person name="Ng V."/>
            <person name="Clum A."/>
            <person name="Steindorff A."/>
            <person name="Ohm R.A."/>
            <person name="Martin F."/>
            <person name="Silar P."/>
            <person name="Natvig D.O."/>
            <person name="Lalanne C."/>
            <person name="Gautier V."/>
            <person name="Ament-Velasquez S.L."/>
            <person name="Kruys A."/>
            <person name="Hutchinson M.I."/>
            <person name="Powell A.J."/>
            <person name="Barry K."/>
            <person name="Miller A.N."/>
            <person name="Grigoriev I.V."/>
            <person name="Debuchy R."/>
            <person name="Gladieux P."/>
            <person name="Hiltunen Thoren M."/>
            <person name="Johannesson H."/>
        </authorList>
    </citation>
    <scope>NUCLEOTIDE SEQUENCE</scope>
    <source>
        <strain evidence="2">CBS 141.50</strain>
    </source>
</reference>
<accession>A0AAN6ZN01</accession>
<evidence type="ECO:0000256" key="1">
    <source>
        <dbReference type="SAM" id="SignalP"/>
    </source>
</evidence>
<evidence type="ECO:0000313" key="2">
    <source>
        <dbReference type="EMBL" id="KAK4143076.1"/>
    </source>
</evidence>
<sequence>MKFTLATVLALATVALAYPTVQENAPVKRQANIAGNVVAQTPAMSDQAGNVIPFDSTKVYQDAKVKGQ</sequence>
<name>A0AAN6ZN01_9PEZI</name>
<proteinExistence type="predicted"/>
<dbReference type="RefSeq" id="XP_062636447.1">
    <property type="nucleotide sequence ID" value="XM_062780961.1"/>
</dbReference>
<dbReference type="EMBL" id="MU853590">
    <property type="protein sequence ID" value="KAK4143076.1"/>
    <property type="molecule type" value="Genomic_DNA"/>
</dbReference>